<name>A0AAX4JGV8_9MICR</name>
<evidence type="ECO:0000313" key="2">
    <source>
        <dbReference type="Proteomes" id="UP001334084"/>
    </source>
</evidence>
<dbReference type="GeneID" id="90543012"/>
<proteinExistence type="predicted"/>
<protein>
    <submittedName>
        <fullName evidence="1">DDE-TNP-IS1595 domain-containing protein</fullName>
    </submittedName>
</protein>
<reference evidence="1" key="1">
    <citation type="journal article" date="2024" name="BMC Genomics">
        <title>Functional annotation of a divergent genome using sequence and structure-based similarity.</title>
        <authorList>
            <person name="Svedberg D."/>
            <person name="Winiger R.R."/>
            <person name="Berg A."/>
            <person name="Sharma H."/>
            <person name="Tellgren-Roth C."/>
            <person name="Debrunner-Vossbrinck B.A."/>
            <person name="Vossbrinck C.R."/>
            <person name="Barandun J."/>
        </authorList>
    </citation>
    <scope>NUCLEOTIDE SEQUENCE</scope>
    <source>
        <strain evidence="1">Illinois isolate</strain>
    </source>
</reference>
<accession>A0AAX4JGV8</accession>
<dbReference type="AlphaFoldDB" id="A0AAX4JGV8"/>
<evidence type="ECO:0000313" key="1">
    <source>
        <dbReference type="EMBL" id="WUR05165.1"/>
    </source>
</evidence>
<dbReference type="RefSeq" id="XP_065331310.1">
    <property type="nucleotide sequence ID" value="XM_065475238.1"/>
</dbReference>
<organism evidence="1 2">
    <name type="scientific">Vairimorpha necatrix</name>
    <dbReference type="NCBI Taxonomy" id="6039"/>
    <lineage>
        <taxon>Eukaryota</taxon>
        <taxon>Fungi</taxon>
        <taxon>Fungi incertae sedis</taxon>
        <taxon>Microsporidia</taxon>
        <taxon>Nosematidae</taxon>
        <taxon>Vairimorpha</taxon>
    </lineage>
</organism>
<dbReference type="KEGG" id="vnx:VNE69_12150"/>
<keyword evidence="2" id="KW-1185">Reference proteome</keyword>
<dbReference type="Proteomes" id="UP001334084">
    <property type="component" value="Chromosome 12"/>
</dbReference>
<gene>
    <name evidence="1" type="ORF">VNE69_12150</name>
</gene>
<sequence>MKYSKTTKKHWNFSQDIMFSGKALDGKVFRCVNTSCRRRMSTRKGSKLEKIRNDANKVLKGIHCWIFNASSYHAVNLCKISEPTYIKLKNIIDELIGEREQEEKQIGGEGVEVQYDETAICNGLIIENPISVDDDIPGIQ</sequence>
<dbReference type="EMBL" id="CP142737">
    <property type="protein sequence ID" value="WUR05165.1"/>
    <property type="molecule type" value="Genomic_DNA"/>
</dbReference>